<evidence type="ECO:0000256" key="1">
    <source>
        <dbReference type="SAM" id="SignalP"/>
    </source>
</evidence>
<name>A0ABV5FEI7_9FLAO</name>
<comment type="caution">
    <text evidence="2">The sequence shown here is derived from an EMBL/GenBank/DDBJ whole genome shotgun (WGS) entry which is preliminary data.</text>
</comment>
<feature type="signal peptide" evidence="1">
    <location>
        <begin position="1"/>
        <end position="23"/>
    </location>
</feature>
<evidence type="ECO:0000313" key="2">
    <source>
        <dbReference type="EMBL" id="MFB9057845.1"/>
    </source>
</evidence>
<dbReference type="RefSeq" id="WP_379862098.1">
    <property type="nucleotide sequence ID" value="NZ_JBHMFC010000099.1"/>
</dbReference>
<reference evidence="2 3" key="1">
    <citation type="submission" date="2024-09" db="EMBL/GenBank/DDBJ databases">
        <authorList>
            <person name="Sun Q."/>
            <person name="Mori K."/>
        </authorList>
    </citation>
    <scope>NUCLEOTIDE SEQUENCE [LARGE SCALE GENOMIC DNA]</scope>
    <source>
        <strain evidence="2 3">CECT 8622</strain>
    </source>
</reference>
<protein>
    <recommendedName>
        <fullName evidence="4">Lipoprotein</fullName>
    </recommendedName>
</protein>
<feature type="chain" id="PRO_5045258496" description="Lipoprotein" evidence="1">
    <location>
        <begin position="24"/>
        <end position="140"/>
    </location>
</feature>
<dbReference type="Proteomes" id="UP001589585">
    <property type="component" value="Unassembled WGS sequence"/>
</dbReference>
<keyword evidence="1" id="KW-0732">Signal</keyword>
<proteinExistence type="predicted"/>
<gene>
    <name evidence="2" type="ORF">ACFFU9_13955</name>
</gene>
<keyword evidence="3" id="KW-1185">Reference proteome</keyword>
<sequence length="140" mass="16150">MRMLNILLMCVLLAGLYSCKDQAKNGSVMNKASETLDYENTRVLESDLARQVKSDKGVDYDYHKDMSKMYSDLEMTNQQISDYKSLTKKKREKLDAAQDYVTADQQAILVDKDSSLRAVLTPKQYKKYQGMVKKRNDTQK</sequence>
<dbReference type="EMBL" id="JBHMFC010000099">
    <property type="protein sequence ID" value="MFB9057845.1"/>
    <property type="molecule type" value="Genomic_DNA"/>
</dbReference>
<evidence type="ECO:0000313" key="3">
    <source>
        <dbReference type="Proteomes" id="UP001589585"/>
    </source>
</evidence>
<evidence type="ECO:0008006" key="4">
    <source>
        <dbReference type="Google" id="ProtNLM"/>
    </source>
</evidence>
<organism evidence="2 3">
    <name type="scientific">Mariniflexile ostreae</name>
    <dbReference type="NCBI Taxonomy" id="1520892"/>
    <lineage>
        <taxon>Bacteria</taxon>
        <taxon>Pseudomonadati</taxon>
        <taxon>Bacteroidota</taxon>
        <taxon>Flavobacteriia</taxon>
        <taxon>Flavobacteriales</taxon>
        <taxon>Flavobacteriaceae</taxon>
        <taxon>Mariniflexile</taxon>
    </lineage>
</organism>
<dbReference type="PROSITE" id="PS51257">
    <property type="entry name" value="PROKAR_LIPOPROTEIN"/>
    <property type="match status" value="1"/>
</dbReference>
<accession>A0ABV5FEI7</accession>